<organism evidence="2 3">
    <name type="scientific">Glutamicibacter arilaitensis (strain DSM 16368 / CIP 108037 / IAM 15318 / JCM 13566 / NCIMB 14258 / Re117)</name>
    <name type="common">Arthrobacter arilaitensis</name>
    <dbReference type="NCBI Taxonomy" id="861360"/>
    <lineage>
        <taxon>Bacteria</taxon>
        <taxon>Bacillati</taxon>
        <taxon>Actinomycetota</taxon>
        <taxon>Actinomycetes</taxon>
        <taxon>Micrococcales</taxon>
        <taxon>Micrococcaceae</taxon>
        <taxon>Glutamicibacter</taxon>
    </lineage>
</organism>
<name>A0ABM9PWB2_GLUAR</name>
<gene>
    <name evidence="2" type="ordered locus">AARI_14110</name>
</gene>
<keyword evidence="1" id="KW-0472">Membrane</keyword>
<keyword evidence="3" id="KW-1185">Reference proteome</keyword>
<accession>A0ABM9PWB2</accession>
<sequence>MSRSSYVKIAAKLAPVAAVALFLTAGVVSLFSLRFALLALSVGLAATVVSSLLRQKQSLHDTRTVVRQELRGVSLGAAPSADASTNEASKRLVDIADKLSREQSPVARELHIKTVEEIRFLQAQLDSYFKGGQQN</sequence>
<protein>
    <submittedName>
        <fullName evidence="2">Hypothetical membrane protein</fullName>
    </submittedName>
</protein>
<proteinExistence type="predicted"/>
<reference evidence="3" key="1">
    <citation type="journal article" date="2010" name="PLoS ONE">
        <title>The Arthrobacter arilaitensis Re117 genome sequence reveals its genetic adaptation to the surface of cheese.</title>
        <authorList>
            <person name="Monnet C."/>
            <person name="Loux V."/>
            <person name="Gibrat J.F."/>
            <person name="Spinnler E."/>
            <person name="Barbe V."/>
            <person name="Vacherie B."/>
            <person name="Gavory F."/>
            <person name="Gourbeyre E."/>
            <person name="Siguier P."/>
            <person name="Chandler M."/>
            <person name="Elleuch R."/>
            <person name="Irlinger F."/>
            <person name="Vallaeys T."/>
        </authorList>
    </citation>
    <scope>NUCLEOTIDE SEQUENCE</scope>
    <source>
        <strain evidence="3">DSM 16368 / CIP 108037 / IAM 15318 / JCM 13566 / Re117</strain>
    </source>
</reference>
<evidence type="ECO:0000313" key="2">
    <source>
        <dbReference type="EMBL" id="CBT75622.1"/>
    </source>
</evidence>
<keyword evidence="1" id="KW-1133">Transmembrane helix</keyword>
<reference evidence="3" key="2">
    <citation type="submission" date="2010-07" db="EMBL/GenBank/DDBJ databases">
        <title>Complete genome sequence of Arthrobacter arilaitensis (strain DSM 16368 / CIP 108037 / JCM 13566 / Re117).</title>
        <authorList>
            <person name="Genoscope."/>
        </authorList>
    </citation>
    <scope>NUCLEOTIDE SEQUENCE [LARGE SCALE GENOMIC DNA]</scope>
    <source>
        <strain evidence="3">DSM 16368 / CIP 108037 / IAM 15318 / JCM 13566 / Re117</strain>
    </source>
</reference>
<evidence type="ECO:0000256" key="1">
    <source>
        <dbReference type="SAM" id="Phobius"/>
    </source>
</evidence>
<dbReference type="GeneID" id="303187136"/>
<dbReference type="RefSeq" id="WP_013348762.1">
    <property type="nucleotide sequence ID" value="NC_014550.1"/>
</dbReference>
<dbReference type="EMBL" id="FQ311875">
    <property type="protein sequence ID" value="CBT75622.1"/>
    <property type="molecule type" value="Genomic_DNA"/>
</dbReference>
<feature type="transmembrane region" description="Helical" evidence="1">
    <location>
        <begin position="35"/>
        <end position="53"/>
    </location>
</feature>
<keyword evidence="1" id="KW-0812">Transmembrane</keyword>
<feature type="transmembrane region" description="Helical" evidence="1">
    <location>
        <begin position="9"/>
        <end position="29"/>
    </location>
</feature>
<dbReference type="Proteomes" id="UP000006878">
    <property type="component" value="Chromosome"/>
</dbReference>
<evidence type="ECO:0000313" key="3">
    <source>
        <dbReference type="Proteomes" id="UP000006878"/>
    </source>
</evidence>